<keyword evidence="2" id="KW-0238">DNA-binding</keyword>
<keyword evidence="3" id="KW-0804">Transcription</keyword>
<keyword evidence="1" id="KW-0805">Transcription regulation</keyword>
<dbReference type="PANTHER" id="PTHR43537:SF5">
    <property type="entry name" value="UXU OPERON TRANSCRIPTIONAL REGULATOR"/>
    <property type="match status" value="1"/>
</dbReference>
<dbReference type="InterPro" id="IPR036388">
    <property type="entry name" value="WH-like_DNA-bd_sf"/>
</dbReference>
<organism evidence="5 6">
    <name type="scientific">Paenibacillus gansuensis</name>
    <dbReference type="NCBI Taxonomy" id="306542"/>
    <lineage>
        <taxon>Bacteria</taxon>
        <taxon>Bacillati</taxon>
        <taxon>Bacillota</taxon>
        <taxon>Bacilli</taxon>
        <taxon>Bacillales</taxon>
        <taxon>Paenibacillaceae</taxon>
        <taxon>Paenibacillus</taxon>
    </lineage>
</organism>
<dbReference type="InterPro" id="IPR000524">
    <property type="entry name" value="Tscrpt_reg_HTH_GntR"/>
</dbReference>
<accession>A0ABW5PL36</accession>
<dbReference type="SMART" id="SM00345">
    <property type="entry name" value="HTH_GNTR"/>
    <property type="match status" value="1"/>
</dbReference>
<evidence type="ECO:0000313" key="6">
    <source>
        <dbReference type="Proteomes" id="UP001597541"/>
    </source>
</evidence>
<evidence type="ECO:0000259" key="4">
    <source>
        <dbReference type="PROSITE" id="PS50949"/>
    </source>
</evidence>
<dbReference type="InterPro" id="IPR000485">
    <property type="entry name" value="AsnC-type_HTH_dom"/>
</dbReference>
<name>A0ABW5PL36_9BACL</name>
<evidence type="ECO:0000256" key="2">
    <source>
        <dbReference type="ARBA" id="ARBA00023125"/>
    </source>
</evidence>
<dbReference type="CDD" id="cd07377">
    <property type="entry name" value="WHTH_GntR"/>
    <property type="match status" value="1"/>
</dbReference>
<dbReference type="RefSeq" id="WP_377607735.1">
    <property type="nucleotide sequence ID" value="NZ_JBHUME010000020.1"/>
</dbReference>
<dbReference type="SUPFAM" id="SSF48008">
    <property type="entry name" value="GntR ligand-binding domain-like"/>
    <property type="match status" value="1"/>
</dbReference>
<dbReference type="PANTHER" id="PTHR43537">
    <property type="entry name" value="TRANSCRIPTIONAL REGULATOR, GNTR FAMILY"/>
    <property type="match status" value="1"/>
</dbReference>
<dbReference type="PRINTS" id="PR00035">
    <property type="entry name" value="HTHGNTR"/>
</dbReference>
<evidence type="ECO:0000256" key="1">
    <source>
        <dbReference type="ARBA" id="ARBA00023015"/>
    </source>
</evidence>
<dbReference type="EMBL" id="JBHUME010000020">
    <property type="protein sequence ID" value="MFD2615646.1"/>
    <property type="molecule type" value="Genomic_DNA"/>
</dbReference>
<dbReference type="PROSITE" id="PS50949">
    <property type="entry name" value="HTH_GNTR"/>
    <property type="match status" value="1"/>
</dbReference>
<dbReference type="Pfam" id="PF07729">
    <property type="entry name" value="FCD"/>
    <property type="match status" value="1"/>
</dbReference>
<dbReference type="Gene3D" id="1.10.10.10">
    <property type="entry name" value="Winged helix-like DNA-binding domain superfamily/Winged helix DNA-binding domain"/>
    <property type="match status" value="1"/>
</dbReference>
<dbReference type="InterPro" id="IPR008920">
    <property type="entry name" value="TF_FadR/GntR_C"/>
</dbReference>
<dbReference type="PRINTS" id="PR00033">
    <property type="entry name" value="HTHASNC"/>
</dbReference>
<evidence type="ECO:0000313" key="5">
    <source>
        <dbReference type="EMBL" id="MFD2615646.1"/>
    </source>
</evidence>
<comment type="caution">
    <text evidence="5">The sequence shown here is derived from an EMBL/GenBank/DDBJ whole genome shotgun (WGS) entry which is preliminary data.</text>
</comment>
<proteinExistence type="predicted"/>
<feature type="domain" description="HTH gntR-type" evidence="4">
    <location>
        <begin position="13"/>
        <end position="80"/>
    </location>
</feature>
<gene>
    <name evidence="5" type="ORF">ACFSUF_24880</name>
</gene>
<evidence type="ECO:0000256" key="3">
    <source>
        <dbReference type="ARBA" id="ARBA00023163"/>
    </source>
</evidence>
<dbReference type="SUPFAM" id="SSF46785">
    <property type="entry name" value="Winged helix' DNA-binding domain"/>
    <property type="match status" value="1"/>
</dbReference>
<dbReference type="Gene3D" id="1.20.120.530">
    <property type="entry name" value="GntR ligand-binding domain-like"/>
    <property type="match status" value="1"/>
</dbReference>
<protein>
    <submittedName>
        <fullName evidence="5">GntR family transcriptional regulator</fullName>
    </submittedName>
</protein>
<dbReference type="InterPro" id="IPR011711">
    <property type="entry name" value="GntR_C"/>
</dbReference>
<reference evidence="6" key="1">
    <citation type="journal article" date="2019" name="Int. J. Syst. Evol. Microbiol.">
        <title>The Global Catalogue of Microorganisms (GCM) 10K type strain sequencing project: providing services to taxonomists for standard genome sequencing and annotation.</title>
        <authorList>
            <consortium name="The Broad Institute Genomics Platform"/>
            <consortium name="The Broad Institute Genome Sequencing Center for Infectious Disease"/>
            <person name="Wu L."/>
            <person name="Ma J."/>
        </authorList>
    </citation>
    <scope>NUCLEOTIDE SEQUENCE [LARGE SCALE GENOMIC DNA]</scope>
    <source>
        <strain evidence="6">KCTC 3950</strain>
    </source>
</reference>
<dbReference type="Proteomes" id="UP001597541">
    <property type="component" value="Unassembled WGS sequence"/>
</dbReference>
<dbReference type="Pfam" id="PF00392">
    <property type="entry name" value="GntR"/>
    <property type="match status" value="1"/>
</dbReference>
<dbReference type="InterPro" id="IPR036390">
    <property type="entry name" value="WH_DNA-bd_sf"/>
</dbReference>
<keyword evidence="6" id="KW-1185">Reference proteome</keyword>
<sequence length="220" mass="25809">MSNEFNFKPQVSVSLREKVTNDIREAILSGHLKPGQRIRETEVAEQMGVSRGPIREAIRQLEREGLMVSQPYRETVVADIDLNEVRDILIPIRFQLEWFVVKTYLDRMTDSFFDELQSIVDRMTLLSTARDTEQIAAEDFRFHDTVIALAHERTVKLSWQSIQYQIRLHFNKNASFYDIDKVPGDHQLLLDKLRGRQLNEIQDELLRHIRGDESFLCYTS</sequence>